<evidence type="ECO:0000256" key="3">
    <source>
        <dbReference type="ARBA" id="ARBA00022763"/>
    </source>
</evidence>
<protein>
    <recommendedName>
        <fullName evidence="2 7">DNA repair protein RecO</fullName>
    </recommendedName>
    <alternativeName>
        <fullName evidence="6 7">Recombination protein O</fullName>
    </alternativeName>
</protein>
<dbReference type="InterPro" id="IPR037278">
    <property type="entry name" value="ARFGAP/RecO"/>
</dbReference>
<proteinExistence type="inferred from homology"/>
<evidence type="ECO:0000256" key="7">
    <source>
        <dbReference type="HAMAP-Rule" id="MF_00201"/>
    </source>
</evidence>
<dbReference type="HAMAP" id="MF_00201">
    <property type="entry name" value="RecO"/>
    <property type="match status" value="1"/>
</dbReference>
<dbReference type="InterPro" id="IPR042242">
    <property type="entry name" value="RecO_C"/>
</dbReference>
<dbReference type="Gene3D" id="2.40.50.140">
    <property type="entry name" value="Nucleic acid-binding proteins"/>
    <property type="match status" value="1"/>
</dbReference>
<dbReference type="InterPro" id="IPR003717">
    <property type="entry name" value="RecO"/>
</dbReference>
<keyword evidence="5 7" id="KW-0234">DNA repair</keyword>
<dbReference type="NCBIfam" id="TIGR00613">
    <property type="entry name" value="reco"/>
    <property type="match status" value="1"/>
</dbReference>
<evidence type="ECO:0000313" key="10">
    <source>
        <dbReference type="Proteomes" id="UP000831495"/>
    </source>
</evidence>
<dbReference type="Proteomes" id="UP000831495">
    <property type="component" value="Chromosome"/>
</dbReference>
<evidence type="ECO:0000313" key="9">
    <source>
        <dbReference type="EMBL" id="UQS81528.1"/>
    </source>
</evidence>
<dbReference type="RefSeq" id="WP_249513799.1">
    <property type="nucleotide sequence ID" value="NZ_CP093366.1"/>
</dbReference>
<evidence type="ECO:0000256" key="1">
    <source>
        <dbReference type="ARBA" id="ARBA00007452"/>
    </source>
</evidence>
<name>A0ABY4P733_9LACO</name>
<keyword evidence="4 7" id="KW-0233">DNA recombination</keyword>
<comment type="function">
    <text evidence="7">Involved in DNA repair and RecF pathway recombination.</text>
</comment>
<dbReference type="Pfam" id="PF11967">
    <property type="entry name" value="RecO_N"/>
    <property type="match status" value="1"/>
</dbReference>
<dbReference type="Pfam" id="PF02565">
    <property type="entry name" value="RecO_C"/>
    <property type="match status" value="1"/>
</dbReference>
<sequence length="253" mass="29279">MVLKRNQNFAGLVLRTQDYHENDQLVWLLTDKFGIKTFLMRGVKKVNAKNRSLSLPFTYGNYQGVINEHGFSYLTAALKLQQFQYLIQDIKANAYVTYQNDLLLRAFDKQLVSQHWFTQILTAQRLVNQQLDPEIITNVLEVQLLKPFGVAPNLRSCVIGGETQGIFDYSLSLGGLLCSKHWSHDEHRLHLIPKTVAYLRLFASLDLQRVGKISVSENVKVQLRKTLDLLYKDNVGVYPKSKKFIDQMYQWQL</sequence>
<reference evidence="9" key="1">
    <citation type="journal article" date="2022" name="Int. J. Syst. Evol. Microbiol.">
        <title>Apilactobacillus apisilvae sp. nov., Nicolia spurrieriana gen. nov. sp. nov., Bombilactobacillus folatiphilus sp. nov. and Bombilactobacillus thymidiniphilus sp. nov., four new lactic acid bacterial isolates from stingless bees Tetragonula carbonaria and Austroplebeia australis.</title>
        <authorList>
            <person name="Oliphant S.A."/>
            <person name="Watson-Haigh N.S."/>
            <person name="Sumby K.M."/>
            <person name="Gardner J."/>
            <person name="Groom S."/>
            <person name="Jiranek V."/>
        </authorList>
    </citation>
    <scope>NUCLEOTIDE SEQUENCE</scope>
    <source>
        <strain evidence="9">SG4_D2</strain>
    </source>
</reference>
<gene>
    <name evidence="7 9" type="primary">recO</name>
    <name evidence="9" type="ORF">MOO45_04700</name>
</gene>
<dbReference type="PANTHER" id="PTHR33991:SF1">
    <property type="entry name" value="DNA REPAIR PROTEIN RECO"/>
    <property type="match status" value="1"/>
</dbReference>
<evidence type="ECO:0000256" key="6">
    <source>
        <dbReference type="ARBA" id="ARBA00033409"/>
    </source>
</evidence>
<dbReference type="SUPFAM" id="SSF50249">
    <property type="entry name" value="Nucleic acid-binding proteins"/>
    <property type="match status" value="1"/>
</dbReference>
<keyword evidence="10" id="KW-1185">Reference proteome</keyword>
<organism evidence="9 10">
    <name type="scientific">Bombilactobacillus folatiphilus</name>
    <dbReference type="NCBI Taxonomy" id="2923362"/>
    <lineage>
        <taxon>Bacteria</taxon>
        <taxon>Bacillati</taxon>
        <taxon>Bacillota</taxon>
        <taxon>Bacilli</taxon>
        <taxon>Lactobacillales</taxon>
        <taxon>Lactobacillaceae</taxon>
        <taxon>Bombilactobacillus</taxon>
    </lineage>
</organism>
<dbReference type="InterPro" id="IPR022572">
    <property type="entry name" value="DNA_rep/recomb_RecO_N"/>
</dbReference>
<keyword evidence="3 7" id="KW-0227">DNA damage</keyword>
<dbReference type="EMBL" id="CP093366">
    <property type="protein sequence ID" value="UQS81528.1"/>
    <property type="molecule type" value="Genomic_DNA"/>
</dbReference>
<evidence type="ECO:0000256" key="2">
    <source>
        <dbReference type="ARBA" id="ARBA00021310"/>
    </source>
</evidence>
<feature type="domain" description="DNA replication/recombination mediator RecO N-terminal" evidence="8">
    <location>
        <begin position="8"/>
        <end position="77"/>
    </location>
</feature>
<evidence type="ECO:0000256" key="4">
    <source>
        <dbReference type="ARBA" id="ARBA00023172"/>
    </source>
</evidence>
<evidence type="ECO:0000256" key="5">
    <source>
        <dbReference type="ARBA" id="ARBA00023204"/>
    </source>
</evidence>
<accession>A0ABY4P733</accession>
<comment type="similarity">
    <text evidence="1 7">Belongs to the RecO family.</text>
</comment>
<dbReference type="Gene3D" id="1.20.1440.120">
    <property type="entry name" value="Recombination protein O, C-terminal domain"/>
    <property type="match status" value="1"/>
</dbReference>
<dbReference type="PANTHER" id="PTHR33991">
    <property type="entry name" value="DNA REPAIR PROTEIN RECO"/>
    <property type="match status" value="1"/>
</dbReference>
<dbReference type="SUPFAM" id="SSF57863">
    <property type="entry name" value="ArfGap/RecO-like zinc finger"/>
    <property type="match status" value="1"/>
</dbReference>
<evidence type="ECO:0000259" key="8">
    <source>
        <dbReference type="Pfam" id="PF11967"/>
    </source>
</evidence>
<dbReference type="InterPro" id="IPR012340">
    <property type="entry name" value="NA-bd_OB-fold"/>
</dbReference>